<evidence type="ECO:0000256" key="3">
    <source>
        <dbReference type="ARBA" id="ARBA00022989"/>
    </source>
</evidence>
<dbReference type="AlphaFoldDB" id="A0A9P9FQ61"/>
<dbReference type="EMBL" id="JAGMUV010000002">
    <property type="protein sequence ID" value="KAH7170576.1"/>
    <property type="molecule type" value="Genomic_DNA"/>
</dbReference>
<proteinExistence type="predicted"/>
<gene>
    <name evidence="6" type="ORF">EDB81DRAFT_876599</name>
</gene>
<comment type="subcellular location">
    <subcellularLocation>
        <location evidence="1">Membrane</location>
    </subcellularLocation>
</comment>
<keyword evidence="4 5" id="KW-0472">Membrane</keyword>
<reference evidence="6" key="1">
    <citation type="journal article" date="2021" name="Nat. Commun.">
        <title>Genetic determinants of endophytism in the Arabidopsis root mycobiome.</title>
        <authorList>
            <person name="Mesny F."/>
            <person name="Miyauchi S."/>
            <person name="Thiergart T."/>
            <person name="Pickel B."/>
            <person name="Atanasova L."/>
            <person name="Karlsson M."/>
            <person name="Huettel B."/>
            <person name="Barry K.W."/>
            <person name="Haridas S."/>
            <person name="Chen C."/>
            <person name="Bauer D."/>
            <person name="Andreopoulos W."/>
            <person name="Pangilinan J."/>
            <person name="LaButti K."/>
            <person name="Riley R."/>
            <person name="Lipzen A."/>
            <person name="Clum A."/>
            <person name="Drula E."/>
            <person name="Henrissat B."/>
            <person name="Kohler A."/>
            <person name="Grigoriev I.V."/>
            <person name="Martin F.M."/>
            <person name="Hacquard S."/>
        </authorList>
    </citation>
    <scope>NUCLEOTIDE SEQUENCE</scope>
    <source>
        <strain evidence="6">MPI-CAGE-AT-0147</strain>
    </source>
</reference>
<evidence type="ECO:0000256" key="4">
    <source>
        <dbReference type="ARBA" id="ARBA00023136"/>
    </source>
</evidence>
<keyword evidence="3 5" id="KW-1133">Transmembrane helix</keyword>
<dbReference type="InterPro" id="IPR023352">
    <property type="entry name" value="MAPEG-like_dom_sf"/>
</dbReference>
<organism evidence="6 7">
    <name type="scientific">Dactylonectria macrodidyma</name>
    <dbReference type="NCBI Taxonomy" id="307937"/>
    <lineage>
        <taxon>Eukaryota</taxon>
        <taxon>Fungi</taxon>
        <taxon>Dikarya</taxon>
        <taxon>Ascomycota</taxon>
        <taxon>Pezizomycotina</taxon>
        <taxon>Sordariomycetes</taxon>
        <taxon>Hypocreomycetidae</taxon>
        <taxon>Hypocreales</taxon>
        <taxon>Nectriaceae</taxon>
        <taxon>Dactylonectria</taxon>
    </lineage>
</organism>
<protein>
    <submittedName>
        <fullName evidence="6">Uncharacterized protein</fullName>
    </submittedName>
</protein>
<keyword evidence="7" id="KW-1185">Reference proteome</keyword>
<dbReference type="OrthoDB" id="2122304at2759"/>
<dbReference type="Gene3D" id="1.20.120.550">
    <property type="entry name" value="Membrane associated eicosanoid/glutathione metabolism-like domain"/>
    <property type="match status" value="1"/>
</dbReference>
<evidence type="ECO:0000256" key="1">
    <source>
        <dbReference type="ARBA" id="ARBA00004370"/>
    </source>
</evidence>
<dbReference type="Proteomes" id="UP000738349">
    <property type="component" value="Unassembled WGS sequence"/>
</dbReference>
<feature type="transmembrane region" description="Helical" evidence="5">
    <location>
        <begin position="12"/>
        <end position="34"/>
    </location>
</feature>
<dbReference type="GO" id="GO:0016020">
    <property type="term" value="C:membrane"/>
    <property type="evidence" value="ECO:0007669"/>
    <property type="project" value="UniProtKB-SubCell"/>
</dbReference>
<name>A0A9P9FQ61_9HYPO</name>
<comment type="caution">
    <text evidence="6">The sequence shown here is derived from an EMBL/GenBank/DDBJ whole genome shotgun (WGS) entry which is preliminary data.</text>
</comment>
<dbReference type="InterPro" id="IPR001129">
    <property type="entry name" value="Membr-assoc_MAPEG"/>
</dbReference>
<accession>A0A9P9FQ61</accession>
<evidence type="ECO:0000313" key="7">
    <source>
        <dbReference type="Proteomes" id="UP000738349"/>
    </source>
</evidence>
<evidence type="ECO:0000256" key="5">
    <source>
        <dbReference type="SAM" id="Phobius"/>
    </source>
</evidence>
<dbReference type="SUPFAM" id="SSF161084">
    <property type="entry name" value="MAPEG domain-like"/>
    <property type="match status" value="1"/>
</dbReference>
<dbReference type="Pfam" id="PF01124">
    <property type="entry name" value="MAPEG"/>
    <property type="match status" value="1"/>
</dbReference>
<keyword evidence="2 5" id="KW-0812">Transmembrane</keyword>
<feature type="transmembrane region" description="Helical" evidence="5">
    <location>
        <begin position="100"/>
        <end position="121"/>
    </location>
</feature>
<sequence length="156" mass="17354">MDSFLSFDLSRNYSYFTVPAAFLLAGLPHVYAVLSSRALYDNANPRGHQDSVAKSETLDKMKQQCMLRANAATANGLETLGFYASAVVAANISGVETRTLNILTLGYVLSRLAYNFTYIWLQKNRRLASLRSLSWLLGISLIWALWIKAGRRALAN</sequence>
<evidence type="ECO:0000313" key="6">
    <source>
        <dbReference type="EMBL" id="KAH7170576.1"/>
    </source>
</evidence>
<dbReference type="PANTHER" id="PTHR35371">
    <property type="entry name" value="INNER MEMBRANE PROTEIN"/>
    <property type="match status" value="1"/>
</dbReference>
<dbReference type="PANTHER" id="PTHR35371:SF1">
    <property type="entry name" value="BLR7753 PROTEIN"/>
    <property type="match status" value="1"/>
</dbReference>
<evidence type="ECO:0000256" key="2">
    <source>
        <dbReference type="ARBA" id="ARBA00022692"/>
    </source>
</evidence>
<feature type="transmembrane region" description="Helical" evidence="5">
    <location>
        <begin position="127"/>
        <end position="147"/>
    </location>
</feature>